<dbReference type="Proteomes" id="UP000635828">
    <property type="component" value="Unassembled WGS sequence"/>
</dbReference>
<feature type="region of interest" description="Disordered" evidence="1">
    <location>
        <begin position="1"/>
        <end position="32"/>
    </location>
</feature>
<evidence type="ECO:0000313" key="4">
    <source>
        <dbReference type="Proteomes" id="UP000635828"/>
    </source>
</evidence>
<keyword evidence="4" id="KW-1185">Reference proteome</keyword>
<evidence type="ECO:0000256" key="1">
    <source>
        <dbReference type="SAM" id="MobiDB-lite"/>
    </source>
</evidence>
<keyword evidence="2" id="KW-0472">Membrane</keyword>
<feature type="transmembrane region" description="Helical" evidence="2">
    <location>
        <begin position="42"/>
        <end position="59"/>
    </location>
</feature>
<name>A0ABR7FV51_9FIRM</name>
<dbReference type="EMBL" id="JACOOS010000030">
    <property type="protein sequence ID" value="MBC5679097.1"/>
    <property type="molecule type" value="Genomic_DNA"/>
</dbReference>
<gene>
    <name evidence="3" type="ORF">H8S22_16490</name>
</gene>
<accession>A0ABR7FV51</accession>
<keyword evidence="2" id="KW-0812">Transmembrane</keyword>
<protein>
    <submittedName>
        <fullName evidence="3">Uncharacterized protein</fullName>
    </submittedName>
</protein>
<feature type="compositionally biased region" description="Basic and acidic residues" evidence="1">
    <location>
        <begin position="1"/>
        <end position="19"/>
    </location>
</feature>
<organism evidence="3 4">
    <name type="scientific">Anaerostipes hominis</name>
    <name type="common">ex Liu et al. 2021</name>
    <dbReference type="NCBI Taxonomy" id="2763018"/>
    <lineage>
        <taxon>Bacteria</taxon>
        <taxon>Bacillati</taxon>
        <taxon>Bacillota</taxon>
        <taxon>Clostridia</taxon>
        <taxon>Lachnospirales</taxon>
        <taxon>Lachnospiraceae</taxon>
        <taxon>Anaerostipes</taxon>
    </lineage>
</organism>
<evidence type="ECO:0000256" key="2">
    <source>
        <dbReference type="SAM" id="Phobius"/>
    </source>
</evidence>
<evidence type="ECO:0000313" key="3">
    <source>
        <dbReference type="EMBL" id="MBC5679097.1"/>
    </source>
</evidence>
<sequence length="66" mass="7188">MKMEKKRNGIIRRSREERISCGGKKTGEASAASAKTGQVSKFGWVLISLLGASGIIIDIKTKKRNP</sequence>
<keyword evidence="2" id="KW-1133">Transmembrane helix</keyword>
<reference evidence="3 4" key="1">
    <citation type="submission" date="2020-08" db="EMBL/GenBank/DDBJ databases">
        <title>Genome public.</title>
        <authorList>
            <person name="Liu C."/>
            <person name="Sun Q."/>
        </authorList>
    </citation>
    <scope>NUCLEOTIDE SEQUENCE [LARGE SCALE GENOMIC DNA]</scope>
    <source>
        <strain evidence="3 4">NSJ-7</strain>
    </source>
</reference>
<dbReference type="RefSeq" id="WP_024727893.1">
    <property type="nucleotide sequence ID" value="NZ_JACOOS010000030.1"/>
</dbReference>
<proteinExistence type="predicted"/>
<comment type="caution">
    <text evidence="3">The sequence shown here is derived from an EMBL/GenBank/DDBJ whole genome shotgun (WGS) entry which is preliminary data.</text>
</comment>